<accession>A0A1R0XET1</accession>
<dbReference type="AlphaFoldDB" id="A0A1R0XET1"/>
<evidence type="ECO:0000313" key="1">
    <source>
        <dbReference type="EMBL" id="OMD33562.1"/>
    </source>
</evidence>
<sequence>MNDNRCVVGRFGSATFTLGQTALALGWDERTMREFLYRRKVLRKKGLPLQRFIPKYFVIHEFEVTETPEPPFIMRYTGVTPDGVLLIRKVREGEDVNVRDDSGEICVMADQIPIRLPYVA</sequence>
<reference evidence="1 2" key="1">
    <citation type="submission" date="2016-10" db="EMBL/GenBank/DDBJ databases">
        <title>Paenibacillus species isolates.</title>
        <authorList>
            <person name="Beno S.M."/>
        </authorList>
    </citation>
    <scope>NUCLEOTIDE SEQUENCE [LARGE SCALE GENOMIC DNA]</scope>
    <source>
        <strain evidence="1 2">FSL H7-0604</strain>
    </source>
</reference>
<name>A0A1R0XET1_9BACL</name>
<gene>
    <name evidence="1" type="ORF">BJP51_12315</name>
</gene>
<evidence type="ECO:0000313" key="2">
    <source>
        <dbReference type="Proteomes" id="UP000187465"/>
    </source>
</evidence>
<protein>
    <submittedName>
        <fullName evidence="1">Uncharacterized protein</fullName>
    </submittedName>
</protein>
<organism evidence="1 2">
    <name type="scientific">Paenibacillus odorifer</name>
    <dbReference type="NCBI Taxonomy" id="189426"/>
    <lineage>
        <taxon>Bacteria</taxon>
        <taxon>Bacillati</taxon>
        <taxon>Bacillota</taxon>
        <taxon>Bacilli</taxon>
        <taxon>Bacillales</taxon>
        <taxon>Paenibacillaceae</taxon>
        <taxon>Paenibacillus</taxon>
    </lineage>
</organism>
<dbReference type="EMBL" id="MKQP01000011">
    <property type="protein sequence ID" value="OMD33562.1"/>
    <property type="molecule type" value="Genomic_DNA"/>
</dbReference>
<dbReference type="RefSeq" id="WP_076178969.1">
    <property type="nucleotide sequence ID" value="NZ_MKQP01000011.1"/>
</dbReference>
<comment type="caution">
    <text evidence="1">The sequence shown here is derived from an EMBL/GenBank/DDBJ whole genome shotgun (WGS) entry which is preliminary data.</text>
</comment>
<proteinExistence type="predicted"/>
<dbReference type="Proteomes" id="UP000187465">
    <property type="component" value="Unassembled WGS sequence"/>
</dbReference>